<evidence type="ECO:0000256" key="1">
    <source>
        <dbReference type="ARBA" id="ARBA00001974"/>
    </source>
</evidence>
<dbReference type="Proteomes" id="UP000253752">
    <property type="component" value="Unassembled WGS sequence"/>
</dbReference>
<dbReference type="PANTHER" id="PTHR43400">
    <property type="entry name" value="FUMARATE REDUCTASE"/>
    <property type="match status" value="1"/>
</dbReference>
<dbReference type="PANTHER" id="PTHR43400:SF10">
    <property type="entry name" value="3-OXOSTEROID 1-DEHYDROGENASE"/>
    <property type="match status" value="1"/>
</dbReference>
<feature type="compositionally biased region" description="Polar residues" evidence="5">
    <location>
        <begin position="49"/>
        <end position="59"/>
    </location>
</feature>
<evidence type="ECO:0000313" key="8">
    <source>
        <dbReference type="EMBL" id="RDB76708.1"/>
    </source>
</evidence>
<dbReference type="PROSITE" id="PS51257">
    <property type="entry name" value="PROKAR_LIPOPROTEIN"/>
    <property type="match status" value="1"/>
</dbReference>
<protein>
    <submittedName>
        <fullName evidence="8">FAD-binding protein</fullName>
    </submittedName>
</protein>
<dbReference type="RefSeq" id="WP_009305736.1">
    <property type="nucleotide sequence ID" value="NZ_AP025575.1"/>
</dbReference>
<dbReference type="PROSITE" id="PS51318">
    <property type="entry name" value="TAT"/>
    <property type="match status" value="1"/>
</dbReference>
<dbReference type="GO" id="GO:0008202">
    <property type="term" value="P:steroid metabolic process"/>
    <property type="evidence" value="ECO:0007669"/>
    <property type="project" value="UniProtKB-ARBA"/>
</dbReference>
<gene>
    <name evidence="8" type="ORF">C1872_12340</name>
</gene>
<evidence type="ECO:0000256" key="5">
    <source>
        <dbReference type="SAM" id="MobiDB-lite"/>
    </source>
</evidence>
<dbReference type="InterPro" id="IPR036188">
    <property type="entry name" value="FAD/NAD-bd_sf"/>
</dbReference>
<evidence type="ECO:0000259" key="7">
    <source>
        <dbReference type="Pfam" id="PF00890"/>
    </source>
</evidence>
<dbReference type="SUPFAM" id="SSF51905">
    <property type="entry name" value="FAD/NAD(P)-binding domain"/>
    <property type="match status" value="1"/>
</dbReference>
<evidence type="ECO:0000256" key="6">
    <source>
        <dbReference type="SAM" id="SignalP"/>
    </source>
</evidence>
<keyword evidence="4" id="KW-0560">Oxidoreductase</keyword>
<reference evidence="8 9" key="1">
    <citation type="journal article" date="2018" name="Elife">
        <title>Discovery and characterization of a prevalent human gut bacterial enzyme sufficient for the inactivation of a family of plant toxins.</title>
        <authorList>
            <person name="Koppel N."/>
            <person name="Bisanz J.E."/>
            <person name="Pandelia M.E."/>
            <person name="Turnbaugh P.J."/>
            <person name="Balskus E.P."/>
        </authorList>
    </citation>
    <scope>NUCLEOTIDE SEQUENCE [LARGE SCALE GENOMIC DNA]</scope>
    <source>
        <strain evidence="8 9">MR1 #12</strain>
    </source>
</reference>
<dbReference type="Gene3D" id="3.50.50.60">
    <property type="entry name" value="FAD/NAD(P)-binding domain"/>
    <property type="match status" value="1"/>
</dbReference>
<dbReference type="SUPFAM" id="SSF56425">
    <property type="entry name" value="Succinate dehydrogenase/fumarate reductase flavoprotein, catalytic domain"/>
    <property type="match status" value="1"/>
</dbReference>
<dbReference type="GO" id="GO:0033765">
    <property type="term" value="F:steroid dehydrogenase activity, acting on the CH-CH group of donors"/>
    <property type="evidence" value="ECO:0007669"/>
    <property type="project" value="UniProtKB-ARBA"/>
</dbReference>
<dbReference type="Gene3D" id="3.90.700.10">
    <property type="entry name" value="Succinate dehydrogenase/fumarate reductase flavoprotein, catalytic domain"/>
    <property type="match status" value="1"/>
</dbReference>
<feature type="region of interest" description="Disordered" evidence="5">
    <location>
        <begin position="30"/>
        <end position="73"/>
    </location>
</feature>
<comment type="cofactor">
    <cofactor evidence="1">
        <name>FAD</name>
        <dbReference type="ChEBI" id="CHEBI:57692"/>
    </cofactor>
</comment>
<dbReference type="GeneID" id="69509639"/>
<evidence type="ECO:0000256" key="4">
    <source>
        <dbReference type="ARBA" id="ARBA00023002"/>
    </source>
</evidence>
<evidence type="ECO:0000313" key="9">
    <source>
        <dbReference type="Proteomes" id="UP000253752"/>
    </source>
</evidence>
<keyword evidence="2" id="KW-0285">Flavoprotein</keyword>
<sequence length="581" mass="62943">MKETRLSRRAFLGLGATAAVAAGAAGLAGCAPQQSAGTASAEGDGSPNGGSASSVSPTKYTPDFLTPPPVPTDVKEEKDCDVLVIGMGIAGTAAAKEAAEAGKKVIVLEKQPEDSYSVISMAGDFGVVGSQIQKDLGIEWAPKEDIFNEFVKETGGRCDTWMMNYWYDHSGEDFDWFIEGADYEVLESTAANRKTDKPNFIRPKCFPPLETYNYKEEVYPYFHGTITTNPNMQWACEAAFNAAVAGGAELIYNAEGEQLIVENDKVVGAYAKTPDGYLKVNAKAVVLCCGDYGANPEMRHYYAPWTEEFMGGVDDGRGQLMGIWAGGWMELGPHAPMTHHMGGSLGVDSFLQLNMEGKRFMNEDVPGQNIAAEHTRQPVAKDPELAKAGVKAWQIFDSKWPEQIIHMPDGHGYTTYFVPDDQAAEYETVLSGFGLGYTTQAMVDERTDVIANSLEELAEKTGLPLETMKAEIERYNELCHKGIDEDFGKMSKRMFPVENPPYYACKFGNAGMLVMFGGLECDHELRVTKDGTNDPIPGLYVAGNTMGRRLLVDYPVVVAGISLGSALTFGRLAGKNAAAAV</sequence>
<keyword evidence="6" id="KW-0732">Signal</keyword>
<dbReference type="InterPro" id="IPR003953">
    <property type="entry name" value="FAD-dep_OxRdtase_2_FAD-bd"/>
</dbReference>
<comment type="caution">
    <text evidence="8">The sequence shown here is derived from an EMBL/GenBank/DDBJ whole genome shotgun (WGS) entry which is preliminary data.</text>
</comment>
<evidence type="ECO:0000256" key="2">
    <source>
        <dbReference type="ARBA" id="ARBA00022630"/>
    </source>
</evidence>
<feature type="domain" description="FAD-dependent oxidoreductase 2 FAD-binding" evidence="7">
    <location>
        <begin position="81"/>
        <end position="547"/>
    </location>
</feature>
<organism evidence="8 9">
    <name type="scientific">Eggerthella lenta</name>
    <name type="common">Eubacterium lentum</name>
    <dbReference type="NCBI Taxonomy" id="84112"/>
    <lineage>
        <taxon>Bacteria</taxon>
        <taxon>Bacillati</taxon>
        <taxon>Actinomycetota</taxon>
        <taxon>Coriobacteriia</taxon>
        <taxon>Eggerthellales</taxon>
        <taxon>Eggerthellaceae</taxon>
        <taxon>Eggerthella</taxon>
    </lineage>
</organism>
<feature type="signal peptide" evidence="6">
    <location>
        <begin position="1"/>
        <end position="21"/>
    </location>
</feature>
<dbReference type="EMBL" id="PPTX01000021">
    <property type="protein sequence ID" value="RDB76708.1"/>
    <property type="molecule type" value="Genomic_DNA"/>
</dbReference>
<evidence type="ECO:0000256" key="3">
    <source>
        <dbReference type="ARBA" id="ARBA00022827"/>
    </source>
</evidence>
<name>A0A369MNA0_EGGLN</name>
<dbReference type="Pfam" id="PF00890">
    <property type="entry name" value="FAD_binding_2"/>
    <property type="match status" value="1"/>
</dbReference>
<keyword evidence="3" id="KW-0274">FAD</keyword>
<accession>A0A369MNA0</accession>
<feature type="chain" id="PRO_5039485979" evidence="6">
    <location>
        <begin position="22"/>
        <end position="581"/>
    </location>
</feature>
<dbReference type="AlphaFoldDB" id="A0A369MNA0"/>
<dbReference type="InterPro" id="IPR006311">
    <property type="entry name" value="TAT_signal"/>
</dbReference>
<dbReference type="InterPro" id="IPR027477">
    <property type="entry name" value="Succ_DH/fumarate_Rdtase_cat_sf"/>
</dbReference>
<proteinExistence type="predicted"/>
<dbReference type="InterPro" id="IPR050315">
    <property type="entry name" value="FAD-oxidoreductase_2"/>
</dbReference>